<dbReference type="SUPFAM" id="SSF75304">
    <property type="entry name" value="Amidase signature (AS) enzymes"/>
    <property type="match status" value="1"/>
</dbReference>
<dbReference type="EMBL" id="JBHRSP010000019">
    <property type="protein sequence ID" value="MFC3074085.1"/>
    <property type="molecule type" value="Genomic_DNA"/>
</dbReference>
<reference evidence="5" key="1">
    <citation type="journal article" date="2019" name="Int. J. Syst. Evol. Microbiol.">
        <title>The Global Catalogue of Microorganisms (GCM) 10K type strain sequencing project: providing services to taxonomists for standard genome sequencing and annotation.</title>
        <authorList>
            <consortium name="The Broad Institute Genomics Platform"/>
            <consortium name="The Broad Institute Genome Sequencing Center for Infectious Disease"/>
            <person name="Wu L."/>
            <person name="Ma J."/>
        </authorList>
    </citation>
    <scope>NUCLEOTIDE SEQUENCE [LARGE SCALE GENOMIC DNA]</scope>
    <source>
        <strain evidence="5">KCTC 52677</strain>
    </source>
</reference>
<dbReference type="Gene3D" id="3.90.1300.10">
    <property type="entry name" value="Amidase signature (AS) domain"/>
    <property type="match status" value="1"/>
</dbReference>
<evidence type="ECO:0000256" key="1">
    <source>
        <dbReference type="ARBA" id="ARBA00003871"/>
    </source>
</evidence>
<name>A0ABV7DGS5_9HYPH</name>
<keyword evidence="5" id="KW-1185">Reference proteome</keyword>
<gene>
    <name evidence="4" type="ORF">ACFOHH_13310</name>
</gene>
<dbReference type="PANTHER" id="PTHR11895">
    <property type="entry name" value="TRANSAMIDASE"/>
    <property type="match status" value="1"/>
</dbReference>
<proteinExistence type="predicted"/>
<comment type="function">
    <text evidence="1">Hydrolyzes indole-3-acetamide (IAM) into indole-3-acetic acid (IAA).</text>
</comment>
<evidence type="ECO:0000259" key="3">
    <source>
        <dbReference type="Pfam" id="PF01425"/>
    </source>
</evidence>
<evidence type="ECO:0000313" key="4">
    <source>
        <dbReference type="EMBL" id="MFC3074085.1"/>
    </source>
</evidence>
<protein>
    <recommendedName>
        <fullName evidence="2">Indoleacetamide hydrolase</fullName>
    </recommendedName>
</protein>
<feature type="domain" description="Amidase" evidence="3">
    <location>
        <begin position="25"/>
        <end position="438"/>
    </location>
</feature>
<dbReference type="PANTHER" id="PTHR11895:SF176">
    <property type="entry name" value="AMIDASE AMID-RELATED"/>
    <property type="match status" value="1"/>
</dbReference>
<dbReference type="InterPro" id="IPR023631">
    <property type="entry name" value="Amidase_dom"/>
</dbReference>
<evidence type="ECO:0000256" key="2">
    <source>
        <dbReference type="ARBA" id="ARBA00021874"/>
    </source>
</evidence>
<organism evidence="4 5">
    <name type="scientific">Shinella pollutisoli</name>
    <dbReference type="NCBI Taxonomy" id="2250594"/>
    <lineage>
        <taxon>Bacteria</taxon>
        <taxon>Pseudomonadati</taxon>
        <taxon>Pseudomonadota</taxon>
        <taxon>Alphaproteobacteria</taxon>
        <taxon>Hyphomicrobiales</taxon>
        <taxon>Rhizobiaceae</taxon>
        <taxon>Shinella</taxon>
    </lineage>
</organism>
<evidence type="ECO:0000313" key="5">
    <source>
        <dbReference type="Proteomes" id="UP001595377"/>
    </source>
</evidence>
<dbReference type="InterPro" id="IPR020556">
    <property type="entry name" value="Amidase_CS"/>
</dbReference>
<sequence>MNDVGALTIRELREAISARRLSAVEATRYYLDRIDAKQAALAAYTFVDHESALAQARAVDAKAARGDALGALAGVPLSIKDIIDVEAVPTTACSRSSLGTVPARDAEVVARLRAGDAIVIGKANCHEFAFGGPSFDLPFPPARNPWNPEYFPGGSSSGSGVAIAAGLCLASIGTDTAGSIRSPSAHCGVVGLKPGSGSISRRGVRPLSVTMDYVGPMARNARDCRTVYDCIAQRTGPSRTAGAGGNPAAGDFSGIRLGLATVSWALESRLHPETGAAYDRLGMLVEAGGGTIRQVRLPSLELIHAAASVAMMAEVAANHAGAVRARYGDYGTVFRTRTLAGESIGFDDYLAALSLREELHDAVLGLFDTVGFIALPVSMNPPGKLTAVDRFYFLGEPNINILANFLDLPAITLPCGLSGTGLPIGMQILGPRGSEAALFDIAEGLEQHIAFDLTPCRAARPETARMMPG</sequence>
<dbReference type="InterPro" id="IPR036928">
    <property type="entry name" value="AS_sf"/>
</dbReference>
<dbReference type="RefSeq" id="WP_257313042.1">
    <property type="nucleotide sequence ID" value="NZ_JANFDG010000003.1"/>
</dbReference>
<dbReference type="PROSITE" id="PS00571">
    <property type="entry name" value="AMIDASES"/>
    <property type="match status" value="1"/>
</dbReference>
<comment type="caution">
    <text evidence="4">The sequence shown here is derived from an EMBL/GenBank/DDBJ whole genome shotgun (WGS) entry which is preliminary data.</text>
</comment>
<dbReference type="Pfam" id="PF01425">
    <property type="entry name" value="Amidase"/>
    <property type="match status" value="1"/>
</dbReference>
<dbReference type="Proteomes" id="UP001595377">
    <property type="component" value="Unassembled WGS sequence"/>
</dbReference>
<dbReference type="InterPro" id="IPR000120">
    <property type="entry name" value="Amidase"/>
</dbReference>
<accession>A0ABV7DGS5</accession>